<accession>A0A8X8BBF2</accession>
<comment type="caution">
    <text evidence="3">The sequence shown here is derived from an EMBL/GenBank/DDBJ whole genome shotgun (WGS) entry which is preliminary data.</text>
</comment>
<feature type="region of interest" description="Disordered" evidence="2">
    <location>
        <begin position="1"/>
        <end position="22"/>
    </location>
</feature>
<gene>
    <name evidence="3" type="ORF">Bca52824_000185</name>
</gene>
<dbReference type="AlphaFoldDB" id="A0A8X8BBF2"/>
<reference evidence="3 4" key="1">
    <citation type="submission" date="2020-02" db="EMBL/GenBank/DDBJ databases">
        <authorList>
            <person name="Ma Q."/>
            <person name="Huang Y."/>
            <person name="Song X."/>
            <person name="Pei D."/>
        </authorList>
    </citation>
    <scope>NUCLEOTIDE SEQUENCE [LARGE SCALE GENOMIC DNA]</scope>
    <source>
        <strain evidence="3">Sxm20200214</strain>
        <tissue evidence="3">Leaf</tissue>
    </source>
</reference>
<protein>
    <submittedName>
        <fullName evidence="3">Uncharacterized protein</fullName>
    </submittedName>
</protein>
<name>A0A8X8BBF2_BRACI</name>
<evidence type="ECO:0000313" key="3">
    <source>
        <dbReference type="EMBL" id="KAG2329005.1"/>
    </source>
</evidence>
<keyword evidence="1" id="KW-0175">Coiled coil</keyword>
<sequence>MEASTLLNNTKTIANSTGTGGNYNASDPVVHLSFSEAEKRMKKLERDYQHTYKNYKETRINRFSFYLKGNSSSYRSSKAGFCIGYYQDLREQLQNDLEKLNKAEATQRRTEKPDHCKQLHGCKSLAQGKRILPRIRETQQQHLENNDLVQKRYWEINKFSHYQSIIPKSSSSKGVHALLRRFKDTVKLRGKVTASGELVENPTTEDSLTISIKLNDLFFSNRF</sequence>
<evidence type="ECO:0000256" key="1">
    <source>
        <dbReference type="SAM" id="Coils"/>
    </source>
</evidence>
<evidence type="ECO:0000256" key="2">
    <source>
        <dbReference type="SAM" id="MobiDB-lite"/>
    </source>
</evidence>
<keyword evidence="4" id="KW-1185">Reference proteome</keyword>
<dbReference type="OrthoDB" id="1036255at2759"/>
<dbReference type="Proteomes" id="UP000886595">
    <property type="component" value="Unassembled WGS sequence"/>
</dbReference>
<proteinExistence type="predicted"/>
<dbReference type="EMBL" id="JAAMPC010000001">
    <property type="protein sequence ID" value="KAG2329005.1"/>
    <property type="molecule type" value="Genomic_DNA"/>
</dbReference>
<feature type="coiled-coil region" evidence="1">
    <location>
        <begin position="34"/>
        <end position="110"/>
    </location>
</feature>
<evidence type="ECO:0000313" key="4">
    <source>
        <dbReference type="Proteomes" id="UP000886595"/>
    </source>
</evidence>
<organism evidence="3 4">
    <name type="scientific">Brassica carinata</name>
    <name type="common">Ethiopian mustard</name>
    <name type="synonym">Abyssinian cabbage</name>
    <dbReference type="NCBI Taxonomy" id="52824"/>
    <lineage>
        <taxon>Eukaryota</taxon>
        <taxon>Viridiplantae</taxon>
        <taxon>Streptophyta</taxon>
        <taxon>Embryophyta</taxon>
        <taxon>Tracheophyta</taxon>
        <taxon>Spermatophyta</taxon>
        <taxon>Magnoliopsida</taxon>
        <taxon>eudicotyledons</taxon>
        <taxon>Gunneridae</taxon>
        <taxon>Pentapetalae</taxon>
        <taxon>rosids</taxon>
        <taxon>malvids</taxon>
        <taxon>Brassicales</taxon>
        <taxon>Brassicaceae</taxon>
        <taxon>Brassiceae</taxon>
        <taxon>Brassica</taxon>
    </lineage>
</organism>